<dbReference type="Pfam" id="PF04055">
    <property type="entry name" value="Radical_SAM"/>
    <property type="match status" value="1"/>
</dbReference>
<name>A0ABW3FNN3_9PSEU</name>
<dbReference type="PANTHER" id="PTHR11228:SF7">
    <property type="entry name" value="PQQA PEPTIDE CYCLASE"/>
    <property type="match status" value="1"/>
</dbReference>
<evidence type="ECO:0000256" key="2">
    <source>
        <dbReference type="ARBA" id="ARBA00022723"/>
    </source>
</evidence>
<keyword evidence="3" id="KW-0408">Iron</keyword>
<dbReference type="InterPro" id="IPR058240">
    <property type="entry name" value="rSAM_sf"/>
</dbReference>
<dbReference type="Gene3D" id="3.20.20.70">
    <property type="entry name" value="Aldolase class I"/>
    <property type="match status" value="1"/>
</dbReference>
<dbReference type="Proteomes" id="UP001597018">
    <property type="component" value="Unassembled WGS sequence"/>
</dbReference>
<proteinExistence type="predicted"/>
<accession>A0ABW3FNN3</accession>
<dbReference type="CDD" id="cd01335">
    <property type="entry name" value="Radical_SAM"/>
    <property type="match status" value="1"/>
</dbReference>
<keyword evidence="8" id="KW-1185">Reference proteome</keyword>
<reference evidence="8" key="1">
    <citation type="journal article" date="2019" name="Int. J. Syst. Evol. Microbiol.">
        <title>The Global Catalogue of Microorganisms (GCM) 10K type strain sequencing project: providing services to taxonomists for standard genome sequencing and annotation.</title>
        <authorList>
            <consortium name="The Broad Institute Genomics Platform"/>
            <consortium name="The Broad Institute Genome Sequencing Center for Infectious Disease"/>
            <person name="Wu L."/>
            <person name="Ma J."/>
        </authorList>
    </citation>
    <scope>NUCLEOTIDE SEQUENCE [LARGE SCALE GENOMIC DNA]</scope>
    <source>
        <strain evidence="8">CCUG 56401</strain>
    </source>
</reference>
<keyword evidence="1" id="KW-0949">S-adenosyl-L-methionine</keyword>
<evidence type="ECO:0000256" key="4">
    <source>
        <dbReference type="ARBA" id="ARBA00023014"/>
    </source>
</evidence>
<dbReference type="Pfam" id="PF13186">
    <property type="entry name" value="SPASM"/>
    <property type="match status" value="1"/>
</dbReference>
<evidence type="ECO:0000313" key="7">
    <source>
        <dbReference type="EMBL" id="MFD0919579.1"/>
    </source>
</evidence>
<organism evidence="7 8">
    <name type="scientific">Saccharopolyspora rosea</name>
    <dbReference type="NCBI Taxonomy" id="524884"/>
    <lineage>
        <taxon>Bacteria</taxon>
        <taxon>Bacillati</taxon>
        <taxon>Actinomycetota</taxon>
        <taxon>Actinomycetes</taxon>
        <taxon>Pseudonocardiales</taxon>
        <taxon>Pseudonocardiaceae</taxon>
        <taxon>Saccharopolyspora</taxon>
    </lineage>
</organism>
<dbReference type="InterPro" id="IPR023885">
    <property type="entry name" value="4Fe4S-binding_SPASM_dom"/>
</dbReference>
<dbReference type="SFLD" id="SFLDG01386">
    <property type="entry name" value="main_SPASM_domain-containing"/>
    <property type="match status" value="1"/>
</dbReference>
<evidence type="ECO:0000313" key="8">
    <source>
        <dbReference type="Proteomes" id="UP001597018"/>
    </source>
</evidence>
<dbReference type="SFLD" id="SFLDF00365">
    <property type="entry name" value="thuricin_CD_(TrnCD-like)"/>
    <property type="match status" value="1"/>
</dbReference>
<dbReference type="InterPro" id="IPR013785">
    <property type="entry name" value="Aldolase_TIM"/>
</dbReference>
<dbReference type="RefSeq" id="WP_345599958.1">
    <property type="nucleotide sequence ID" value="NZ_BAABLT010000001.1"/>
</dbReference>
<feature type="domain" description="Radical SAM core" evidence="6">
    <location>
        <begin position="2"/>
        <end position="217"/>
    </location>
</feature>
<dbReference type="SFLD" id="SFLDG01216">
    <property type="entry name" value="thioether_bond_formation_requi"/>
    <property type="match status" value="1"/>
</dbReference>
<dbReference type="InterPro" id="IPR050377">
    <property type="entry name" value="Radical_SAM_PqqE_MftC-like"/>
</dbReference>
<dbReference type="InterPro" id="IPR007197">
    <property type="entry name" value="rSAM"/>
</dbReference>
<dbReference type="PROSITE" id="PS51918">
    <property type="entry name" value="RADICAL_SAM"/>
    <property type="match status" value="1"/>
</dbReference>
<keyword evidence="4" id="KW-0411">Iron-sulfur</keyword>
<evidence type="ECO:0000256" key="1">
    <source>
        <dbReference type="ARBA" id="ARBA00022691"/>
    </source>
</evidence>
<evidence type="ECO:0000256" key="3">
    <source>
        <dbReference type="ARBA" id="ARBA00023004"/>
    </source>
</evidence>
<comment type="caution">
    <text evidence="7">The sequence shown here is derived from an EMBL/GenBank/DDBJ whole genome shotgun (WGS) entry which is preliminary data.</text>
</comment>
<dbReference type="PANTHER" id="PTHR11228">
    <property type="entry name" value="RADICAL SAM DOMAIN PROTEIN"/>
    <property type="match status" value="1"/>
</dbReference>
<gene>
    <name evidence="7" type="ORF">ACFQ16_07475</name>
</gene>
<dbReference type="EMBL" id="JBHTIW010000003">
    <property type="protein sequence ID" value="MFD0919579.1"/>
    <property type="molecule type" value="Genomic_DNA"/>
</dbReference>
<dbReference type="SFLD" id="SFLDG01067">
    <property type="entry name" value="SPASM/twitch_domain_containing"/>
    <property type="match status" value="1"/>
</dbReference>
<keyword evidence="2" id="KW-0479">Metal-binding</keyword>
<dbReference type="SUPFAM" id="SSF102114">
    <property type="entry name" value="Radical SAM enzymes"/>
    <property type="match status" value="1"/>
</dbReference>
<evidence type="ECO:0000256" key="5">
    <source>
        <dbReference type="SAM" id="MobiDB-lite"/>
    </source>
</evidence>
<protein>
    <submittedName>
        <fullName evidence="7">Radical SAM/SPASM domain-containing protein</fullName>
    </submittedName>
</protein>
<evidence type="ECO:0000259" key="6">
    <source>
        <dbReference type="PROSITE" id="PS51918"/>
    </source>
</evidence>
<feature type="region of interest" description="Disordered" evidence="5">
    <location>
        <begin position="256"/>
        <end position="304"/>
    </location>
</feature>
<dbReference type="SFLD" id="SFLDS00029">
    <property type="entry name" value="Radical_SAM"/>
    <property type="match status" value="1"/>
</dbReference>
<sequence>MMDDGRISFVWLEITGRCQLECGHCYAESGPAGDHRRMQVEDWRRVIDQAAEIGAGMVQFIGGEPALHPALPALIEHARGRGVEVEVFSNLVHVRPALWEVFSRPGVRLATSYYSTDPNEHAAVTRRPTYERTKANIREAVRRAIPLRVGVVNLWEGQRSDQAVAELRELGVTEIGTDRLRQVGRGVRTGRAGLDQLCGHCGDGKIAISPSGEVWPCVFSRWMPVGNVRERALVEILSGPRTAEVGATLRTHFATRPRSAWPTRPKPLSAKFSPWKPPPPDHACAAAPDPRKRASSCGLKPRSR</sequence>